<keyword evidence="6" id="KW-1185">Reference proteome</keyword>
<evidence type="ECO:0000313" key="5">
    <source>
        <dbReference type="EMBL" id="RED93220.1"/>
    </source>
</evidence>
<dbReference type="InterPro" id="IPR005650">
    <property type="entry name" value="BlaI_family"/>
</dbReference>
<dbReference type="Gene3D" id="1.10.4040.10">
    <property type="entry name" value="Penicillinase repressor domain"/>
    <property type="match status" value="1"/>
</dbReference>
<dbReference type="PIRSF" id="PIRSF019455">
    <property type="entry name" value="CopR_AtkY"/>
    <property type="match status" value="1"/>
</dbReference>
<protein>
    <submittedName>
        <fullName evidence="5">Putative transcriptional regulator</fullName>
    </submittedName>
</protein>
<evidence type="ECO:0000256" key="2">
    <source>
        <dbReference type="ARBA" id="ARBA00023015"/>
    </source>
</evidence>
<dbReference type="Pfam" id="PF03965">
    <property type="entry name" value="Penicillinase_R"/>
    <property type="match status" value="1"/>
</dbReference>
<gene>
    <name evidence="5" type="ORF">C7460_12659</name>
</gene>
<dbReference type="SUPFAM" id="SSF46785">
    <property type="entry name" value="Winged helix' DNA-binding domain"/>
    <property type="match status" value="1"/>
</dbReference>
<evidence type="ECO:0000256" key="4">
    <source>
        <dbReference type="ARBA" id="ARBA00023163"/>
    </source>
</evidence>
<sequence>MKALTKAEEQVMKYLWELGRGYLKDIVSCYPEPAPAYTTVSTVVNVLVKKAFIGYETHGKSREYYPLVAKETYARESMKGMMHTFFNDSPKQFASFFTQESDLSVEELKELQQMIQVEIEKQNKR</sequence>
<dbReference type="GO" id="GO:0045892">
    <property type="term" value="P:negative regulation of DNA-templated transcription"/>
    <property type="evidence" value="ECO:0007669"/>
    <property type="project" value="InterPro"/>
</dbReference>
<dbReference type="EMBL" id="QREG01000026">
    <property type="protein sequence ID" value="RED93220.1"/>
    <property type="molecule type" value="Genomic_DNA"/>
</dbReference>
<dbReference type="GO" id="GO:0003677">
    <property type="term" value="F:DNA binding"/>
    <property type="evidence" value="ECO:0007669"/>
    <property type="project" value="UniProtKB-KW"/>
</dbReference>
<name>A0A3D9KX53_MARFU</name>
<dbReference type="InterPro" id="IPR036390">
    <property type="entry name" value="WH_DNA-bd_sf"/>
</dbReference>
<comment type="similarity">
    <text evidence="1">Belongs to the BlaI transcriptional regulatory family.</text>
</comment>
<dbReference type="OrthoDB" id="1098508at2"/>
<evidence type="ECO:0000313" key="6">
    <source>
        <dbReference type="Proteomes" id="UP000256779"/>
    </source>
</evidence>
<keyword evidence="3" id="KW-0238">DNA-binding</keyword>
<keyword evidence="4" id="KW-0804">Transcription</keyword>
<evidence type="ECO:0000256" key="3">
    <source>
        <dbReference type="ARBA" id="ARBA00023125"/>
    </source>
</evidence>
<organism evidence="5 6">
    <name type="scientific">Marinoscillum furvescens DSM 4134</name>
    <dbReference type="NCBI Taxonomy" id="1122208"/>
    <lineage>
        <taxon>Bacteria</taxon>
        <taxon>Pseudomonadati</taxon>
        <taxon>Bacteroidota</taxon>
        <taxon>Cytophagia</taxon>
        <taxon>Cytophagales</taxon>
        <taxon>Reichenbachiellaceae</taxon>
        <taxon>Marinoscillum</taxon>
    </lineage>
</organism>
<dbReference type="Proteomes" id="UP000256779">
    <property type="component" value="Unassembled WGS sequence"/>
</dbReference>
<dbReference type="RefSeq" id="WP_115870017.1">
    <property type="nucleotide sequence ID" value="NZ_QREG01000026.1"/>
</dbReference>
<dbReference type="Gene3D" id="1.10.10.10">
    <property type="entry name" value="Winged helix-like DNA-binding domain superfamily/Winged helix DNA-binding domain"/>
    <property type="match status" value="1"/>
</dbReference>
<reference evidence="5 6" key="1">
    <citation type="submission" date="2018-07" db="EMBL/GenBank/DDBJ databases">
        <title>Genomic Encyclopedia of Type Strains, Phase IV (KMG-IV): sequencing the most valuable type-strain genomes for metagenomic binning, comparative biology and taxonomic classification.</title>
        <authorList>
            <person name="Goeker M."/>
        </authorList>
    </citation>
    <scope>NUCLEOTIDE SEQUENCE [LARGE SCALE GENOMIC DNA]</scope>
    <source>
        <strain evidence="5 6">DSM 4134</strain>
    </source>
</reference>
<dbReference type="AlphaFoldDB" id="A0A3D9KX53"/>
<accession>A0A3D9KX53</accession>
<keyword evidence="2" id="KW-0805">Transcription regulation</keyword>
<proteinExistence type="inferred from homology"/>
<dbReference type="InterPro" id="IPR036388">
    <property type="entry name" value="WH-like_DNA-bd_sf"/>
</dbReference>
<comment type="caution">
    <text evidence="5">The sequence shown here is derived from an EMBL/GenBank/DDBJ whole genome shotgun (WGS) entry which is preliminary data.</text>
</comment>
<evidence type="ECO:0000256" key="1">
    <source>
        <dbReference type="ARBA" id="ARBA00011046"/>
    </source>
</evidence>